<dbReference type="GO" id="GO:0006302">
    <property type="term" value="P:double-strand break repair"/>
    <property type="evidence" value="ECO:0007669"/>
    <property type="project" value="TreeGrafter"/>
</dbReference>
<dbReference type="InterPro" id="IPR014555">
    <property type="entry name" value="RecF-like"/>
</dbReference>
<sequence length="376" mass="42381">SLQMVHWRNFHGQVDIPLAPRVFLLGPNASGKSNVLDALRFLRDTADKGLQAAIGSRGGMGAIRSLHARRPPGFTLAVTVGNRNQPEQWKYSLQVRSHPQKHVPEVVAERVTDAQGRQVLRRPKREDKDDPDRLRQTHLEQVVANQKFRPLTEFLTSIRYLHIVPQLMRDLDRSAGRRNDPFGADFLEAVAATPQRTRDARLRKISQALQIAIPQLQDLTLEQDEGGHWHLQVRFVHWRKRPAKQDERAFSDGTLRLIGLLWSLAEKGGPLLLEEPELGLHTALVSRLPSLMTRLYRRSPRQLLITTHSPHLLNDPGIGLDEVHLLKPGPQGTEMIPATEHQPTASLCSEDGQLSLGEILMPAVAPEQVDRFHMAD</sequence>
<dbReference type="InterPro" id="IPR027417">
    <property type="entry name" value="P-loop_NTPase"/>
</dbReference>
<feature type="non-terminal residue" evidence="3">
    <location>
        <position position="1"/>
    </location>
</feature>
<proteinExistence type="predicted"/>
<dbReference type="PANTHER" id="PTHR32182">
    <property type="entry name" value="DNA REPLICATION AND REPAIR PROTEIN RECF"/>
    <property type="match status" value="1"/>
</dbReference>
<dbReference type="GO" id="GO:0005524">
    <property type="term" value="F:ATP binding"/>
    <property type="evidence" value="ECO:0007669"/>
    <property type="project" value="InterPro"/>
</dbReference>
<dbReference type="Pfam" id="PF13304">
    <property type="entry name" value="AAA_21"/>
    <property type="match status" value="1"/>
</dbReference>
<evidence type="ECO:0000256" key="1">
    <source>
        <dbReference type="SAM" id="MobiDB-lite"/>
    </source>
</evidence>
<dbReference type="InterPro" id="IPR003959">
    <property type="entry name" value="ATPase_AAA_core"/>
</dbReference>
<evidence type="ECO:0000313" key="3">
    <source>
        <dbReference type="EMBL" id="MYG38897.1"/>
    </source>
</evidence>
<dbReference type="GO" id="GO:0016887">
    <property type="term" value="F:ATP hydrolysis activity"/>
    <property type="evidence" value="ECO:0007669"/>
    <property type="project" value="InterPro"/>
</dbReference>
<feature type="region of interest" description="Disordered" evidence="1">
    <location>
        <begin position="113"/>
        <end position="134"/>
    </location>
</feature>
<feature type="compositionally biased region" description="Basic and acidic residues" evidence="1">
    <location>
        <begin position="124"/>
        <end position="134"/>
    </location>
</feature>
<dbReference type="GO" id="GO:0000731">
    <property type="term" value="P:DNA synthesis involved in DNA repair"/>
    <property type="evidence" value="ECO:0007669"/>
    <property type="project" value="TreeGrafter"/>
</dbReference>
<organism evidence="3">
    <name type="scientific">Synechococcus sp. SB0676_bin_10</name>
    <dbReference type="NCBI Taxonomy" id="2604869"/>
    <lineage>
        <taxon>Bacteria</taxon>
        <taxon>Bacillati</taxon>
        <taxon>Cyanobacteriota</taxon>
        <taxon>Cyanophyceae</taxon>
        <taxon>Synechococcales</taxon>
        <taxon>Synechococcaceae</taxon>
        <taxon>Synechococcus</taxon>
    </lineage>
</organism>
<dbReference type="EMBL" id="VYDO01000256">
    <property type="protein sequence ID" value="MYG38897.1"/>
    <property type="molecule type" value="Genomic_DNA"/>
</dbReference>
<evidence type="ECO:0000259" key="2">
    <source>
        <dbReference type="Pfam" id="PF13304"/>
    </source>
</evidence>
<comment type="caution">
    <text evidence="3">The sequence shown here is derived from an EMBL/GenBank/DDBJ whole genome shotgun (WGS) entry which is preliminary data.</text>
</comment>
<dbReference type="SUPFAM" id="SSF52540">
    <property type="entry name" value="P-loop containing nucleoside triphosphate hydrolases"/>
    <property type="match status" value="1"/>
</dbReference>
<name>A0A6B1F9L2_9SYNE</name>
<protein>
    <submittedName>
        <fullName evidence="3">AAA family ATPase</fullName>
    </submittedName>
</protein>
<dbReference type="Gene3D" id="3.40.50.300">
    <property type="entry name" value="P-loop containing nucleotide triphosphate hydrolases"/>
    <property type="match status" value="1"/>
</dbReference>
<dbReference type="PANTHER" id="PTHR32182:SF22">
    <property type="entry name" value="ATP-DEPENDENT ENDONUCLEASE, OLD FAMILY-RELATED"/>
    <property type="match status" value="1"/>
</dbReference>
<dbReference type="PIRSF" id="PIRSF029347">
    <property type="entry name" value="RecF"/>
    <property type="match status" value="1"/>
</dbReference>
<dbReference type="AlphaFoldDB" id="A0A6B1F9L2"/>
<reference evidence="3" key="1">
    <citation type="submission" date="2019-09" db="EMBL/GenBank/DDBJ databases">
        <title>Characterisation of the sponge microbiome using genome-centric metagenomics.</title>
        <authorList>
            <person name="Engelberts J.P."/>
            <person name="Robbins S.J."/>
            <person name="De Goeij J.M."/>
            <person name="Aranda M."/>
            <person name="Bell S.C."/>
            <person name="Webster N.S."/>
        </authorList>
    </citation>
    <scope>NUCLEOTIDE SEQUENCE</scope>
    <source>
        <strain evidence="3">SB0676_bin_10</strain>
    </source>
</reference>
<feature type="domain" description="ATPase AAA-type core" evidence="2">
    <location>
        <begin position="23"/>
        <end position="314"/>
    </location>
</feature>
<accession>A0A6B1F9L2</accession>
<gene>
    <name evidence="3" type="ORF">F4162_08055</name>
</gene>